<feature type="region of interest" description="Disordered" evidence="1">
    <location>
        <begin position="355"/>
        <end position="395"/>
    </location>
</feature>
<reference evidence="2" key="1">
    <citation type="journal article" date="2021" name="Mol. Plant Microbe Interact.">
        <title>Telomere to telomere genome assembly of Fusarium musae F31, causal agent of crown rot disease of banana.</title>
        <authorList>
            <person name="Degradi L."/>
            <person name="Tava V."/>
            <person name="Kunova A."/>
            <person name="Cortesi P."/>
            <person name="Saracchi M."/>
            <person name="Pasquali M."/>
        </authorList>
    </citation>
    <scope>NUCLEOTIDE SEQUENCE</scope>
    <source>
        <strain evidence="2">F31</strain>
    </source>
</reference>
<protein>
    <submittedName>
        <fullName evidence="2">Uncharacterized protein</fullName>
    </submittedName>
</protein>
<comment type="caution">
    <text evidence="2">The sequence shown here is derived from an EMBL/GenBank/DDBJ whole genome shotgun (WGS) entry which is preliminary data.</text>
</comment>
<gene>
    <name evidence="2" type="ORF">J7337_009257</name>
</gene>
<feature type="compositionally biased region" description="Pro residues" evidence="1">
    <location>
        <begin position="385"/>
        <end position="395"/>
    </location>
</feature>
<feature type="compositionally biased region" description="Polar residues" evidence="1">
    <location>
        <begin position="359"/>
        <end position="374"/>
    </location>
</feature>
<evidence type="ECO:0000256" key="1">
    <source>
        <dbReference type="SAM" id="MobiDB-lite"/>
    </source>
</evidence>
<evidence type="ECO:0000313" key="2">
    <source>
        <dbReference type="EMBL" id="KAG9498452.1"/>
    </source>
</evidence>
<proteinExistence type="predicted"/>
<dbReference type="AlphaFoldDB" id="A0A9P8DAN1"/>
<organism evidence="2 3">
    <name type="scientific">Fusarium musae</name>
    <dbReference type="NCBI Taxonomy" id="1042133"/>
    <lineage>
        <taxon>Eukaryota</taxon>
        <taxon>Fungi</taxon>
        <taxon>Dikarya</taxon>
        <taxon>Ascomycota</taxon>
        <taxon>Pezizomycotina</taxon>
        <taxon>Sordariomycetes</taxon>
        <taxon>Hypocreomycetidae</taxon>
        <taxon>Hypocreales</taxon>
        <taxon>Nectriaceae</taxon>
        <taxon>Fusarium</taxon>
    </lineage>
</organism>
<dbReference type="Proteomes" id="UP000827133">
    <property type="component" value="Unassembled WGS sequence"/>
</dbReference>
<keyword evidence="3" id="KW-1185">Reference proteome</keyword>
<evidence type="ECO:0000313" key="3">
    <source>
        <dbReference type="Proteomes" id="UP000827133"/>
    </source>
</evidence>
<dbReference type="KEGG" id="fmu:J7337_009257"/>
<sequence length="395" mass="44863">MSVGDNQQLQGDLRRFYDIHSHNVESASIILQTRHPMAPKGSESTGLLCMTAILRRIHSHAMLGPEGLAKADHFKQAEIENPIIRFSWQMFERDASTKKLRTADWAKMKSQLQECGLETTASFEDLCNSRMMNHTYWSQNEMRLMEPKVCLETWQIINESTEEIASSSLVTLNRAQSPEMTLEQAVETSFGMFRREGKPTLHRPQQPIVIRVLYDSGSGPRLPFRELRGFGLPIWRETQDRQNPFDTTERAHYVLLAVVRMRANPNDKDVVRFYATSGAEIIPEKAPKCLATGWSIEDEDHHRYMLFYSPPGHYLDPIEASAFPEEAGPLVEDDDELRDGHVLVNMVMEPFIVKELSRDATQGSDRPPHASTTEPGEVAEDVPMQSPPRPSSSSQ</sequence>
<dbReference type="EMBL" id="JAHBCI010000007">
    <property type="protein sequence ID" value="KAG9498452.1"/>
    <property type="molecule type" value="Genomic_DNA"/>
</dbReference>
<dbReference type="GeneID" id="68317113"/>
<name>A0A9P8DAN1_9HYPO</name>
<accession>A0A9P8DAN1</accession>
<dbReference type="RefSeq" id="XP_044677452.1">
    <property type="nucleotide sequence ID" value="XM_044826858.1"/>
</dbReference>